<evidence type="ECO:0000256" key="4">
    <source>
        <dbReference type="ARBA" id="ARBA00022777"/>
    </source>
</evidence>
<evidence type="ECO:0000256" key="1">
    <source>
        <dbReference type="ARBA" id="ARBA00006155"/>
    </source>
</evidence>
<dbReference type="EMBL" id="HBEM01018027">
    <property type="protein sequence ID" value="CAD8453361.1"/>
    <property type="molecule type" value="Transcribed_RNA"/>
</dbReference>
<accession>A0A7S0H3G8</accession>
<evidence type="ECO:0000256" key="2">
    <source>
        <dbReference type="ARBA" id="ARBA00022679"/>
    </source>
</evidence>
<dbReference type="Pfam" id="PF02518">
    <property type="entry name" value="HATPase_c"/>
    <property type="match status" value="1"/>
</dbReference>
<dbReference type="SUPFAM" id="SSF55874">
    <property type="entry name" value="ATPase domain of HSP90 chaperone/DNA topoisomerase II/histidine kinase"/>
    <property type="match status" value="1"/>
</dbReference>
<proteinExistence type="inferred from homology"/>
<keyword evidence="2 8" id="KW-0808">Transferase</keyword>
<comment type="subcellular location">
    <subcellularLocation>
        <location evidence="8">Mitochondrion matrix</location>
    </subcellularLocation>
</comment>
<dbReference type="PANTHER" id="PTHR11947:SF3">
    <property type="entry name" value="[PYRUVATE DEHYDROGENASE (ACETYL-TRANSFERRING)] KINASE, MITOCHONDRIAL"/>
    <property type="match status" value="1"/>
</dbReference>
<dbReference type="GO" id="GO:0005524">
    <property type="term" value="F:ATP binding"/>
    <property type="evidence" value="ECO:0007669"/>
    <property type="project" value="UniProtKB-UniRule"/>
</dbReference>
<dbReference type="PANTHER" id="PTHR11947">
    <property type="entry name" value="PYRUVATE DEHYDROGENASE KINASE"/>
    <property type="match status" value="1"/>
</dbReference>
<sequence length="441" mass="49382">MPMMHMNAAMRTWLERLVPNASHASTAIRRKALQKNVDVILGALATKKATPVSLRDLYRVGQDPRLRLSHAQFLHREVPIRVSQRVMELRCLPFKLSESHGVREVIENYTSYVLDLLTMDPPSQDDDLDMFQRYMQYLLQDNTEVVQTMALGVIQARRNVGEKELDDFARLVDLVLVRFFTARIGMRFIIEQFVSSGEFKAGFAGVIESFCNPVNIAQRAAEDASQLCRQHKGIAPKVMFHTPTANFSQDLHFTYIPHHLHYMLTETLKNSMRATVETHFDGDASYLPPIKVVFVAGQEDMTIKVIDEGGGIPRSETKAIWNFFHSTAEAPTPSDGPAGATSEEMGHWLDVVKERKNREELGTAEPASALAGYGVGLPLSRLYARYFGGDITISSMEGFGTDLYLHFPKLGSNCESLPAPVQCSPGELDSTYVPYPGYTAY</sequence>
<evidence type="ECO:0000256" key="3">
    <source>
        <dbReference type="ARBA" id="ARBA00022741"/>
    </source>
</evidence>
<evidence type="ECO:0000256" key="8">
    <source>
        <dbReference type="RuleBase" id="RU366032"/>
    </source>
</evidence>
<dbReference type="PRINTS" id="PR00344">
    <property type="entry name" value="BCTRLSENSOR"/>
</dbReference>
<comment type="catalytic activity">
    <reaction evidence="7">
        <text>L-seryl-[pyruvate dehydrogenase E1 alpha subunit] + ATP = O-phospho-L-seryl-[pyruvate dehydrogenase E1 alpha subunit] + ADP + H(+)</text>
        <dbReference type="Rhea" id="RHEA:23052"/>
        <dbReference type="Rhea" id="RHEA-COMP:13689"/>
        <dbReference type="Rhea" id="RHEA-COMP:13690"/>
        <dbReference type="ChEBI" id="CHEBI:15378"/>
        <dbReference type="ChEBI" id="CHEBI:29999"/>
        <dbReference type="ChEBI" id="CHEBI:30616"/>
        <dbReference type="ChEBI" id="CHEBI:83421"/>
        <dbReference type="ChEBI" id="CHEBI:456216"/>
        <dbReference type="EC" id="2.7.11.2"/>
    </reaction>
</comment>
<keyword evidence="4 8" id="KW-0418">Kinase</keyword>
<feature type="domain" description="Histidine kinase" evidence="9">
    <location>
        <begin position="260"/>
        <end position="411"/>
    </location>
</feature>
<evidence type="ECO:0000313" key="10">
    <source>
        <dbReference type="EMBL" id="CAD8453361.1"/>
    </source>
</evidence>
<dbReference type="SUPFAM" id="SSF69012">
    <property type="entry name" value="alpha-ketoacid dehydrogenase kinase, N-terminal domain"/>
    <property type="match status" value="1"/>
</dbReference>
<dbReference type="CDD" id="cd16929">
    <property type="entry name" value="HATPase_PDK-like"/>
    <property type="match status" value="1"/>
</dbReference>
<protein>
    <recommendedName>
        <fullName evidence="8">Protein-serine/threonine kinase</fullName>
        <ecNumber evidence="8">2.7.11.-</ecNumber>
    </recommendedName>
</protein>
<name>A0A7S0H3G8_9EUKA</name>
<keyword evidence="3 8" id="KW-0547">Nucleotide-binding</keyword>
<dbReference type="SMART" id="SM00387">
    <property type="entry name" value="HATPase_c"/>
    <property type="match status" value="1"/>
</dbReference>
<dbReference type="InterPro" id="IPR004358">
    <property type="entry name" value="Sig_transdc_His_kin-like_C"/>
</dbReference>
<comment type="similarity">
    <text evidence="1 8">Belongs to the PDK/BCKDK protein kinase family.</text>
</comment>
<dbReference type="Gene3D" id="3.30.565.10">
    <property type="entry name" value="Histidine kinase-like ATPase, C-terminal domain"/>
    <property type="match status" value="1"/>
</dbReference>
<evidence type="ECO:0000259" key="9">
    <source>
        <dbReference type="PROSITE" id="PS50109"/>
    </source>
</evidence>
<dbReference type="InterPro" id="IPR036890">
    <property type="entry name" value="HATPase_C_sf"/>
</dbReference>
<dbReference type="GO" id="GO:0010906">
    <property type="term" value="P:regulation of glucose metabolic process"/>
    <property type="evidence" value="ECO:0007669"/>
    <property type="project" value="TreeGrafter"/>
</dbReference>
<dbReference type="Gene3D" id="1.20.140.20">
    <property type="entry name" value="Alpha-ketoacid/pyruvate dehydrogenase kinase, N-terminal domain"/>
    <property type="match status" value="1"/>
</dbReference>
<organism evidence="10">
    <name type="scientific">Amorphochlora amoebiformis</name>
    <dbReference type="NCBI Taxonomy" id="1561963"/>
    <lineage>
        <taxon>Eukaryota</taxon>
        <taxon>Sar</taxon>
        <taxon>Rhizaria</taxon>
        <taxon>Cercozoa</taxon>
        <taxon>Chlorarachniophyceae</taxon>
        <taxon>Amorphochlora</taxon>
    </lineage>
</organism>
<evidence type="ECO:0000256" key="5">
    <source>
        <dbReference type="ARBA" id="ARBA00022840"/>
    </source>
</evidence>
<dbReference type="InterPro" id="IPR018955">
    <property type="entry name" value="BCDHK/PDK_N"/>
</dbReference>
<keyword evidence="6 8" id="KW-0496">Mitochondrion</keyword>
<dbReference type="EC" id="2.7.11.-" evidence="8"/>
<evidence type="ECO:0000256" key="7">
    <source>
        <dbReference type="ARBA" id="ARBA00048201"/>
    </source>
</evidence>
<evidence type="ECO:0000256" key="6">
    <source>
        <dbReference type="ARBA" id="ARBA00023128"/>
    </source>
</evidence>
<gene>
    <name evidence="10" type="ORF">LAMO00422_LOCUS12301</name>
</gene>
<dbReference type="InterPro" id="IPR005467">
    <property type="entry name" value="His_kinase_dom"/>
</dbReference>
<reference evidence="10" key="1">
    <citation type="submission" date="2021-01" db="EMBL/GenBank/DDBJ databases">
        <authorList>
            <person name="Corre E."/>
            <person name="Pelletier E."/>
            <person name="Niang G."/>
            <person name="Scheremetjew M."/>
            <person name="Finn R."/>
            <person name="Kale V."/>
            <person name="Holt S."/>
            <person name="Cochrane G."/>
            <person name="Meng A."/>
            <person name="Brown T."/>
            <person name="Cohen L."/>
        </authorList>
    </citation>
    <scope>NUCLEOTIDE SEQUENCE</scope>
    <source>
        <strain evidence="10">CCMP2058</strain>
    </source>
</reference>
<keyword evidence="5 8" id="KW-0067">ATP-binding</keyword>
<dbReference type="InterPro" id="IPR003594">
    <property type="entry name" value="HATPase_dom"/>
</dbReference>
<dbReference type="InterPro" id="IPR039028">
    <property type="entry name" value="BCKD/PDK"/>
</dbReference>
<dbReference type="GO" id="GO:0004740">
    <property type="term" value="F:pyruvate dehydrogenase (acetyl-transferring) kinase activity"/>
    <property type="evidence" value="ECO:0007669"/>
    <property type="project" value="UniProtKB-EC"/>
</dbReference>
<dbReference type="PROSITE" id="PS50109">
    <property type="entry name" value="HIS_KIN"/>
    <property type="match status" value="1"/>
</dbReference>
<dbReference type="InterPro" id="IPR036784">
    <property type="entry name" value="AK/P_DHK_N_sf"/>
</dbReference>
<dbReference type="GO" id="GO:0005759">
    <property type="term" value="C:mitochondrial matrix"/>
    <property type="evidence" value="ECO:0007669"/>
    <property type="project" value="UniProtKB-SubCell"/>
</dbReference>
<dbReference type="AlphaFoldDB" id="A0A7S0H3G8"/>
<dbReference type="Pfam" id="PF10436">
    <property type="entry name" value="BCDHK_Adom3"/>
    <property type="match status" value="1"/>
</dbReference>